<evidence type="ECO:0000313" key="1">
    <source>
        <dbReference type="Proteomes" id="UP000887579"/>
    </source>
</evidence>
<dbReference type="WBParaSite" id="ES5_v2.g18344.t1">
    <property type="protein sequence ID" value="ES5_v2.g18344.t1"/>
    <property type="gene ID" value="ES5_v2.g18344"/>
</dbReference>
<protein>
    <submittedName>
        <fullName evidence="2">HMG box domain-containing protein</fullName>
    </submittedName>
</protein>
<proteinExistence type="predicted"/>
<organism evidence="1 2">
    <name type="scientific">Panagrolaimus sp. ES5</name>
    <dbReference type="NCBI Taxonomy" id="591445"/>
    <lineage>
        <taxon>Eukaryota</taxon>
        <taxon>Metazoa</taxon>
        <taxon>Ecdysozoa</taxon>
        <taxon>Nematoda</taxon>
        <taxon>Chromadorea</taxon>
        <taxon>Rhabditida</taxon>
        <taxon>Tylenchina</taxon>
        <taxon>Panagrolaimomorpha</taxon>
        <taxon>Panagrolaimoidea</taxon>
        <taxon>Panagrolaimidae</taxon>
        <taxon>Panagrolaimus</taxon>
    </lineage>
</organism>
<dbReference type="Proteomes" id="UP000887579">
    <property type="component" value="Unplaced"/>
</dbReference>
<accession>A0AC34FM22</accession>
<reference evidence="2" key="1">
    <citation type="submission" date="2022-11" db="UniProtKB">
        <authorList>
            <consortium name="WormBaseParasite"/>
        </authorList>
    </citation>
    <scope>IDENTIFICATION</scope>
</reference>
<sequence>MLISESSESAVKESGVVEKRPLESENVSDDEKGSEAKKAKICDLNVVDEKETSTTSDAEEENESNNASDSEEEEEFDDEGTAKLFAIMLVERFADVILVAANNIEIKSHRNILGHFSKKFADIFENSTEIPVRISAEEIEADIVKAGLKFLYGKADAIEDKEKDIFKFAKKYDIEDLKNACNIPPKKANTAFFHWMGDNREILKKPGMSIADVAKAAGEAWRNLPDKAKWEKIAEDDRLRYEEEMKLYESRK</sequence>
<evidence type="ECO:0000313" key="2">
    <source>
        <dbReference type="WBParaSite" id="ES5_v2.g18344.t1"/>
    </source>
</evidence>
<name>A0AC34FM22_9BILA</name>